<dbReference type="RefSeq" id="WP_272096541.1">
    <property type="nucleotide sequence ID" value="NZ_JAQNDK010000002.1"/>
</dbReference>
<reference evidence="2 3" key="1">
    <citation type="submission" date="2023-01" db="EMBL/GenBank/DDBJ databases">
        <title>Minimal conservation of predation-associated metabolite biosynthetic gene clusters underscores biosynthetic potential of Myxococcota including descriptions for ten novel species: Archangium lansinium sp. nov., Myxococcus landrumus sp. nov., Nannocystis bai.</title>
        <authorList>
            <person name="Ahearne A."/>
            <person name="Stevens C."/>
            <person name="Dowd S."/>
        </authorList>
    </citation>
    <scope>NUCLEOTIDE SEQUENCE [LARGE SCALE GENOMIC DNA]</scope>
    <source>
        <strain evidence="2 3">WIWO2</strain>
    </source>
</reference>
<evidence type="ECO:0000313" key="2">
    <source>
        <dbReference type="EMBL" id="MDC0679550.1"/>
    </source>
</evidence>
<dbReference type="Proteomes" id="UP001217485">
    <property type="component" value="Unassembled WGS sequence"/>
</dbReference>
<feature type="transmembrane region" description="Helical" evidence="1">
    <location>
        <begin position="82"/>
        <end position="104"/>
    </location>
</feature>
<evidence type="ECO:0000256" key="1">
    <source>
        <dbReference type="SAM" id="Phobius"/>
    </source>
</evidence>
<name>A0ABT5BZG5_9BACT</name>
<organism evidence="2 3">
    <name type="scientific">Sorangium atrum</name>
    <dbReference type="NCBI Taxonomy" id="2995308"/>
    <lineage>
        <taxon>Bacteria</taxon>
        <taxon>Pseudomonadati</taxon>
        <taxon>Myxococcota</taxon>
        <taxon>Polyangia</taxon>
        <taxon>Polyangiales</taxon>
        <taxon>Polyangiaceae</taxon>
        <taxon>Sorangium</taxon>
    </lineage>
</organism>
<protein>
    <submittedName>
        <fullName evidence="2">Uncharacterized protein</fullName>
    </submittedName>
</protein>
<comment type="caution">
    <text evidence="2">The sequence shown here is derived from an EMBL/GenBank/DDBJ whole genome shotgun (WGS) entry which is preliminary data.</text>
</comment>
<keyword evidence="1" id="KW-1133">Transmembrane helix</keyword>
<evidence type="ECO:0000313" key="3">
    <source>
        <dbReference type="Proteomes" id="UP001217485"/>
    </source>
</evidence>
<dbReference type="EMBL" id="JAQNDK010000002">
    <property type="protein sequence ID" value="MDC0679550.1"/>
    <property type="molecule type" value="Genomic_DNA"/>
</dbReference>
<sequence>MIPALLTLLALVDAAFCGFRDAAGRNPRIEKRAYFLRAVRRGALAGLIAVAALAALTFAVLGLAPDPAGLWLDLLAAGRRLLLVYGAYAALVCTALLAYALPVHEARVLASVTILGPFTMVRPWVLAAGALLAALAAARAETAALTLASALTIGLIERLLGRGWRRGRPVPFRPS</sequence>
<keyword evidence="1" id="KW-0472">Membrane</keyword>
<keyword evidence="3" id="KW-1185">Reference proteome</keyword>
<feature type="transmembrane region" description="Helical" evidence="1">
    <location>
        <begin position="124"/>
        <end position="156"/>
    </location>
</feature>
<gene>
    <name evidence="2" type="ORF">POL72_17530</name>
</gene>
<keyword evidence="1" id="KW-0812">Transmembrane</keyword>
<proteinExistence type="predicted"/>
<feature type="transmembrane region" description="Helical" evidence="1">
    <location>
        <begin position="41"/>
        <end position="61"/>
    </location>
</feature>
<accession>A0ABT5BZG5</accession>